<dbReference type="InterPro" id="IPR008274">
    <property type="entry name" value="AldOxase/xan_DH_MoCoBD1"/>
</dbReference>
<evidence type="ECO:0000313" key="4">
    <source>
        <dbReference type="EMBL" id="SHN83985.1"/>
    </source>
</evidence>
<gene>
    <name evidence="4" type="ORF">SAMN05444170_5739</name>
</gene>
<dbReference type="InterPro" id="IPR000674">
    <property type="entry name" value="Ald_Oxase/Xan_DH_a/b"/>
</dbReference>
<dbReference type="InterPro" id="IPR016208">
    <property type="entry name" value="Ald_Oxase/xanthine_DH-like"/>
</dbReference>
<dbReference type="RefSeq" id="WP_072823051.1">
    <property type="nucleotide sequence ID" value="NZ_LT670849.1"/>
</dbReference>
<dbReference type="InterPro" id="IPR037165">
    <property type="entry name" value="AldOxase/xan_DH_Mopterin-bd_sf"/>
</dbReference>
<keyword evidence="5" id="KW-1185">Reference proteome</keyword>
<dbReference type="OrthoDB" id="9758509at2"/>
<evidence type="ECO:0000313" key="5">
    <source>
        <dbReference type="Proteomes" id="UP000184096"/>
    </source>
</evidence>
<dbReference type="Proteomes" id="UP000184096">
    <property type="component" value="Chromosome I"/>
</dbReference>
<dbReference type="SUPFAM" id="SSF54665">
    <property type="entry name" value="CO dehydrogenase molybdoprotein N-domain-like"/>
    <property type="match status" value="1"/>
</dbReference>
<dbReference type="InterPro" id="IPR046867">
    <property type="entry name" value="AldOxase/xan_DH_MoCoBD2"/>
</dbReference>
<sequence>MQPSPIATRGTAVGQPMPRAATKRLVAGRGRYLDDISMKGEYYAAFLRSPYPHASFAVTDIAAATAHSGVVRVLTADDIDEVCSSWKCVLRNAPDMVSPEQRALARDRTAFQGEPVAMVIARSRAIAEDALELISVDWSELPAVTSLETAASDPGVRTHPHLENNLCWTFQQGAGDPESAFAKAGHVVRKRLDFARKTGVPLETRGILASYDAAANAMLVHISHQMPYQFQLHVSELLGMSLPDVRVVCSDVGGGFGIKMHVYPEEIAVCAASKLLGRPVKFVADRIESMLSDVHAREHIIEGRMAIDEMGIITAIEVDDIQGLGAYSVYPRSSTAEAMSTLRAVGGPYRFDHYSARLRSVLQNKVMTGQYRSVGHPIATAITECLVEEAARVRGESSIAFRRRNFLDRTMMPWISPAGARMIDLSHHACLDRLLALIGHDEMRDRIETWRSQGRIVGLGLASFVEFTATGAEAYGRAGVPVASVDTVVLTLDPTGHVRAQASASEIGQGIQQGLAQIIADAVGISTDRVRVGLGDTASAPYGGGAWSSRGAAIAGEAAWRAGRKLQQQILAVAAKMLQADPEALDVRAGRVVNRDSGIDRLSVGDVAHTAVFRPFDLPPETQPQLTASHTWGRDSDPFLPTNGIQASLVEVDKASGLVRPLRHWVVEDCGRIINPLLVDEQIRGGVVQGIGEALYEACRYTEDGQFGSGTLADYLLPMAADLPDITISHVETPYSGTLLGAKGAGEAGTCAAPAAVLNAVNDALAPFGGCINALPISPAAVLRAIGSLPPDDTQ</sequence>
<evidence type="ECO:0000259" key="3">
    <source>
        <dbReference type="SMART" id="SM01008"/>
    </source>
</evidence>
<dbReference type="SUPFAM" id="SSF56003">
    <property type="entry name" value="Molybdenum cofactor-binding domain"/>
    <property type="match status" value="1"/>
</dbReference>
<evidence type="ECO:0000256" key="2">
    <source>
        <dbReference type="ARBA" id="ARBA00023002"/>
    </source>
</evidence>
<feature type="domain" description="Aldehyde oxidase/xanthine dehydrogenase a/b hammerhead" evidence="3">
    <location>
        <begin position="27"/>
        <end position="142"/>
    </location>
</feature>
<keyword evidence="2" id="KW-0560">Oxidoreductase</keyword>
<proteinExistence type="predicted"/>
<dbReference type="Pfam" id="PF01315">
    <property type="entry name" value="Ald_Xan_dh_C"/>
    <property type="match status" value="1"/>
</dbReference>
<dbReference type="GO" id="GO:0005506">
    <property type="term" value="F:iron ion binding"/>
    <property type="evidence" value="ECO:0007669"/>
    <property type="project" value="InterPro"/>
</dbReference>
<dbReference type="PANTHER" id="PTHR11908:SF132">
    <property type="entry name" value="ALDEHYDE OXIDASE 1-RELATED"/>
    <property type="match status" value="1"/>
</dbReference>
<dbReference type="AlphaFoldDB" id="A0A1M7UM61"/>
<dbReference type="InterPro" id="IPR036856">
    <property type="entry name" value="Ald_Oxase/Xan_DH_a/b_sf"/>
</dbReference>
<dbReference type="Pfam" id="PF20256">
    <property type="entry name" value="MoCoBD_2"/>
    <property type="match status" value="1"/>
</dbReference>
<keyword evidence="1" id="KW-0500">Molybdenum</keyword>
<dbReference type="PANTHER" id="PTHR11908">
    <property type="entry name" value="XANTHINE DEHYDROGENASE"/>
    <property type="match status" value="1"/>
</dbReference>
<dbReference type="Gene3D" id="3.90.1170.50">
    <property type="entry name" value="Aldehyde oxidase/xanthine dehydrogenase, a/b hammerhead"/>
    <property type="match status" value="1"/>
</dbReference>
<protein>
    <submittedName>
        <fullName evidence="4">Carbon-monoxide dehydrogenase large subunit</fullName>
    </submittedName>
</protein>
<organism evidence="4 5">
    <name type="scientific">Bradyrhizobium erythrophlei</name>
    <dbReference type="NCBI Taxonomy" id="1437360"/>
    <lineage>
        <taxon>Bacteria</taxon>
        <taxon>Pseudomonadati</taxon>
        <taxon>Pseudomonadota</taxon>
        <taxon>Alphaproteobacteria</taxon>
        <taxon>Hyphomicrobiales</taxon>
        <taxon>Nitrobacteraceae</taxon>
        <taxon>Bradyrhizobium</taxon>
    </lineage>
</organism>
<reference evidence="5" key="1">
    <citation type="submission" date="2016-11" db="EMBL/GenBank/DDBJ databases">
        <authorList>
            <person name="Varghese N."/>
            <person name="Submissions S."/>
        </authorList>
    </citation>
    <scope>NUCLEOTIDE SEQUENCE [LARGE SCALE GENOMIC DNA]</scope>
    <source>
        <strain evidence="5">GAS401</strain>
    </source>
</reference>
<accession>A0A1M7UM61</accession>
<evidence type="ECO:0000256" key="1">
    <source>
        <dbReference type="ARBA" id="ARBA00022505"/>
    </source>
</evidence>
<dbReference type="Pfam" id="PF02738">
    <property type="entry name" value="MoCoBD_1"/>
    <property type="match status" value="1"/>
</dbReference>
<dbReference type="GO" id="GO:0016491">
    <property type="term" value="F:oxidoreductase activity"/>
    <property type="evidence" value="ECO:0007669"/>
    <property type="project" value="UniProtKB-KW"/>
</dbReference>
<dbReference type="SMART" id="SM01008">
    <property type="entry name" value="Ald_Xan_dh_C"/>
    <property type="match status" value="1"/>
</dbReference>
<dbReference type="Gene3D" id="3.30.365.10">
    <property type="entry name" value="Aldehyde oxidase/xanthine dehydrogenase, molybdopterin binding domain"/>
    <property type="match status" value="4"/>
</dbReference>
<dbReference type="EMBL" id="LT670849">
    <property type="protein sequence ID" value="SHN83985.1"/>
    <property type="molecule type" value="Genomic_DNA"/>
</dbReference>
<name>A0A1M7UM61_9BRAD</name>